<feature type="transmembrane region" description="Helical" evidence="1">
    <location>
        <begin position="14"/>
        <end position="32"/>
    </location>
</feature>
<evidence type="ECO:0000256" key="1">
    <source>
        <dbReference type="SAM" id="Phobius"/>
    </source>
</evidence>
<keyword evidence="4" id="KW-1185">Reference proteome</keyword>
<dbReference type="PANTHER" id="PTHR40465:SF1">
    <property type="entry name" value="DUF6534 DOMAIN-CONTAINING PROTEIN"/>
    <property type="match status" value="1"/>
</dbReference>
<feature type="transmembrane region" description="Helical" evidence="1">
    <location>
        <begin position="221"/>
        <end position="242"/>
    </location>
</feature>
<feature type="domain" description="DUF6534" evidence="2">
    <location>
        <begin position="186"/>
        <end position="270"/>
    </location>
</feature>
<protein>
    <recommendedName>
        <fullName evidence="2">DUF6534 domain-containing protein</fullName>
    </recommendedName>
</protein>
<accession>A0A4S4LE04</accession>
<feature type="transmembrane region" description="Helical" evidence="1">
    <location>
        <begin position="183"/>
        <end position="201"/>
    </location>
</feature>
<name>A0A4S4LE04_9AGAM</name>
<dbReference type="EMBL" id="SGPL01000640">
    <property type="protein sequence ID" value="THH09318.1"/>
    <property type="molecule type" value="Genomic_DNA"/>
</dbReference>
<dbReference type="Pfam" id="PF20152">
    <property type="entry name" value="DUF6534"/>
    <property type="match status" value="1"/>
</dbReference>
<proteinExistence type="predicted"/>
<feature type="transmembrane region" description="Helical" evidence="1">
    <location>
        <begin position="44"/>
        <end position="70"/>
    </location>
</feature>
<sequence>MADAAAPPDIRDTFGILVLGTILGSLCEGIYFGKHETDRFRTSALVVALCIMDTMTWFLELYTTWFYFVINYANPAALAEPFWALKLEPGFTYTVALLAQLFFVEKIYFLTERNSVITISLGILALAAWGYYKALGLTLTGIVFHVDSLVSVSINVSLSLSFSMIWDFATLTPYQRVNIAQKTLSTLLEVLIAGFMCYLFKTRQTGMRRTDNMLNRLILFAASRGLIMSIVQVLYTITFFVYNDKLIWVVFHFMLSKLCSNSVLASLNIRGIVRGDDAGTYTGSNNIGLRPTCASHTTLDFAKPDSTHIVLTRDTQKGDTSTGSYVTEGSIGIVTCTWMTQEEQNTCTLERNARAYDISDPIGAFNFATFLCMLAHVHVPRLRQALDKLKDKFLEDFSENMKTIRWTMEHQRQGLKDIPTEESKL</sequence>
<feature type="transmembrane region" description="Helical" evidence="1">
    <location>
        <begin position="116"/>
        <end position="132"/>
    </location>
</feature>
<comment type="caution">
    <text evidence="3">The sequence shown here is derived from an EMBL/GenBank/DDBJ whole genome shotgun (WGS) entry which is preliminary data.</text>
</comment>
<reference evidence="3 4" key="1">
    <citation type="submission" date="2019-02" db="EMBL/GenBank/DDBJ databases">
        <title>Genome sequencing of the rare red list fungi Bondarzewia mesenterica.</title>
        <authorList>
            <person name="Buettner E."/>
            <person name="Kellner H."/>
        </authorList>
    </citation>
    <scope>NUCLEOTIDE SEQUENCE [LARGE SCALE GENOMIC DNA]</scope>
    <source>
        <strain evidence="3 4">DSM 108281</strain>
    </source>
</reference>
<dbReference type="Proteomes" id="UP000310158">
    <property type="component" value="Unassembled WGS sequence"/>
</dbReference>
<dbReference type="InterPro" id="IPR045339">
    <property type="entry name" value="DUF6534"/>
</dbReference>
<evidence type="ECO:0000313" key="3">
    <source>
        <dbReference type="EMBL" id="THH09318.1"/>
    </source>
</evidence>
<keyword evidence="1" id="KW-0472">Membrane</keyword>
<keyword evidence="1" id="KW-0812">Transmembrane</keyword>
<dbReference type="OrthoDB" id="2535105at2759"/>
<dbReference type="AlphaFoldDB" id="A0A4S4LE04"/>
<keyword evidence="1" id="KW-1133">Transmembrane helix</keyword>
<feature type="transmembrane region" description="Helical" evidence="1">
    <location>
        <begin position="90"/>
        <end position="109"/>
    </location>
</feature>
<gene>
    <name evidence="3" type="ORF">EW146_g8714</name>
</gene>
<organism evidence="3 4">
    <name type="scientific">Bondarzewia mesenterica</name>
    <dbReference type="NCBI Taxonomy" id="1095465"/>
    <lineage>
        <taxon>Eukaryota</taxon>
        <taxon>Fungi</taxon>
        <taxon>Dikarya</taxon>
        <taxon>Basidiomycota</taxon>
        <taxon>Agaricomycotina</taxon>
        <taxon>Agaricomycetes</taxon>
        <taxon>Russulales</taxon>
        <taxon>Bondarzewiaceae</taxon>
        <taxon>Bondarzewia</taxon>
    </lineage>
</organism>
<evidence type="ECO:0000313" key="4">
    <source>
        <dbReference type="Proteomes" id="UP000310158"/>
    </source>
</evidence>
<evidence type="ECO:0000259" key="2">
    <source>
        <dbReference type="Pfam" id="PF20152"/>
    </source>
</evidence>
<dbReference type="PANTHER" id="PTHR40465">
    <property type="entry name" value="CHROMOSOME 1, WHOLE GENOME SHOTGUN SEQUENCE"/>
    <property type="match status" value="1"/>
</dbReference>